<dbReference type="Gene3D" id="1.20.120.330">
    <property type="entry name" value="Nucleotidyltransferases domain 2"/>
    <property type="match status" value="1"/>
</dbReference>
<dbReference type="SUPFAM" id="SSF81593">
    <property type="entry name" value="Nucleotidyltransferase substrate binding subunit/domain"/>
    <property type="match status" value="1"/>
</dbReference>
<dbReference type="EMBL" id="SHMQ01000010">
    <property type="protein sequence ID" value="RZV39505.1"/>
    <property type="molecule type" value="Genomic_DNA"/>
</dbReference>
<protein>
    <recommendedName>
        <fullName evidence="3">Toxin-antitoxin system antitoxin subunit</fullName>
    </recommendedName>
</protein>
<evidence type="ECO:0000313" key="2">
    <source>
        <dbReference type="Proteomes" id="UP000322454"/>
    </source>
</evidence>
<reference evidence="1 2" key="1">
    <citation type="submission" date="2019-01" db="EMBL/GenBank/DDBJ databases">
        <title>Insights into ecological role of a new deltaproteobacterial order Candidatus Sinidesulfobacterales (Sva0485) by metagenomics and metatranscriptomics.</title>
        <authorList>
            <person name="Tan S."/>
            <person name="Liu J."/>
            <person name="Fang Y."/>
            <person name="Hedlund B."/>
            <person name="Lian Z.-H."/>
            <person name="Huang L.-Y."/>
            <person name="Li J.-T."/>
            <person name="Huang L.-N."/>
            <person name="Li W.-J."/>
            <person name="Jiang H.-C."/>
            <person name="Dong H.-L."/>
            <person name="Shu W.-S."/>
        </authorList>
    </citation>
    <scope>NUCLEOTIDE SEQUENCE [LARGE SCALE GENOMIC DNA]</scope>
    <source>
        <strain evidence="1">AP4</strain>
    </source>
</reference>
<name>A0A520XEI6_9DELT</name>
<proteinExistence type="predicted"/>
<organism evidence="1 2">
    <name type="scientific">Candidatus Acidulodesulfobacterium acidiphilum</name>
    <dbReference type="NCBI Taxonomy" id="2597224"/>
    <lineage>
        <taxon>Bacteria</taxon>
        <taxon>Deltaproteobacteria</taxon>
        <taxon>Candidatus Acidulodesulfobacterales</taxon>
        <taxon>Candidatus Acidulodesulfobacterium</taxon>
    </lineage>
</organism>
<comment type="caution">
    <text evidence="1">The sequence shown here is derived from an EMBL/GenBank/DDBJ whole genome shotgun (WGS) entry which is preliminary data.</text>
</comment>
<accession>A0A520XEI6</accession>
<sequence length="165" mass="19830">MDDGHELDVNRLKLLNYIEECDRHIVKIKHALSKMENFMPLTLADYRSLSEDDKEHIDQLIFRYSKLQDVMGERLFTSILKNLKENFDNKPFRDLIDRLEKLEIIESANDWDELRKSRNILSHEYSSEENELVMNINTVYEKLVPKIFSIYDKIIFYIENNIKLD</sequence>
<dbReference type="Proteomes" id="UP000322454">
    <property type="component" value="Unassembled WGS sequence"/>
</dbReference>
<evidence type="ECO:0000313" key="1">
    <source>
        <dbReference type="EMBL" id="RZV39505.1"/>
    </source>
</evidence>
<dbReference type="AlphaFoldDB" id="A0A520XEI6"/>
<gene>
    <name evidence="1" type="ORF">EVJ48_04750</name>
</gene>
<evidence type="ECO:0008006" key="3">
    <source>
        <dbReference type="Google" id="ProtNLM"/>
    </source>
</evidence>